<protein>
    <submittedName>
        <fullName evidence="1">Uncharacterized protein</fullName>
    </submittedName>
</protein>
<dbReference type="Proteomes" id="UP000703269">
    <property type="component" value="Unassembled WGS sequence"/>
</dbReference>
<evidence type="ECO:0000313" key="2">
    <source>
        <dbReference type="Proteomes" id="UP000703269"/>
    </source>
</evidence>
<evidence type="ECO:0000313" key="1">
    <source>
        <dbReference type="EMBL" id="GJE88014.1"/>
    </source>
</evidence>
<sequence>MGCLVDMMAMAPYPTYWPQAIARTSIPVGTCSRGRRVTCRDPVLRQAYALLAHPSARGPCMIIVISGLDAIVAYIYAVLTRLAVSEVPLSGSALKTVSSSSALPRAAPNLAREIDPLDSSSLLSSKRNPAKTSWDICRVWQPIIYTGIPHMEPSERASLRVPRCMLRIALNTPSMWP</sequence>
<proteinExistence type="predicted"/>
<organism evidence="1 2">
    <name type="scientific">Phanerochaete sordida</name>
    <dbReference type="NCBI Taxonomy" id="48140"/>
    <lineage>
        <taxon>Eukaryota</taxon>
        <taxon>Fungi</taxon>
        <taxon>Dikarya</taxon>
        <taxon>Basidiomycota</taxon>
        <taxon>Agaricomycotina</taxon>
        <taxon>Agaricomycetes</taxon>
        <taxon>Polyporales</taxon>
        <taxon>Phanerochaetaceae</taxon>
        <taxon>Phanerochaete</taxon>
    </lineage>
</organism>
<keyword evidence="2" id="KW-1185">Reference proteome</keyword>
<reference evidence="1 2" key="1">
    <citation type="submission" date="2021-08" db="EMBL/GenBank/DDBJ databases">
        <title>Draft Genome Sequence of Phanerochaete sordida strain YK-624.</title>
        <authorList>
            <person name="Mori T."/>
            <person name="Dohra H."/>
            <person name="Suzuki T."/>
            <person name="Kawagishi H."/>
            <person name="Hirai H."/>
        </authorList>
    </citation>
    <scope>NUCLEOTIDE SEQUENCE [LARGE SCALE GENOMIC DNA]</scope>
    <source>
        <strain evidence="1 2">YK-624</strain>
    </source>
</reference>
<comment type="caution">
    <text evidence="1">The sequence shown here is derived from an EMBL/GenBank/DDBJ whole genome shotgun (WGS) entry which is preliminary data.</text>
</comment>
<name>A0A9P3LAY9_9APHY</name>
<gene>
    <name evidence="1" type="ORF">PsYK624_040970</name>
</gene>
<accession>A0A9P3LAY9</accession>
<dbReference type="EMBL" id="BPQB01000008">
    <property type="protein sequence ID" value="GJE88014.1"/>
    <property type="molecule type" value="Genomic_DNA"/>
</dbReference>
<dbReference type="AlphaFoldDB" id="A0A9P3LAY9"/>